<keyword evidence="5" id="KW-0808">Transferase</keyword>
<keyword evidence="3" id="KW-0032">Aminotransferase</keyword>
<evidence type="ECO:0000256" key="1">
    <source>
        <dbReference type="ARBA" id="ARBA00001933"/>
    </source>
</evidence>
<evidence type="ECO:0000256" key="2">
    <source>
        <dbReference type="ARBA" id="ARBA00004173"/>
    </source>
</evidence>
<dbReference type="AlphaFoldDB" id="A0A6J6YIJ3"/>
<dbReference type="InterPro" id="IPR005814">
    <property type="entry name" value="Aminotrans_3"/>
</dbReference>
<dbReference type="InterPro" id="IPR004636">
    <property type="entry name" value="AcOrn/SuccOrn_fam"/>
</dbReference>
<dbReference type="PANTHER" id="PTHR11986:SF79">
    <property type="entry name" value="ACETYLORNITHINE AMINOTRANSFERASE, MITOCHONDRIAL"/>
    <property type="match status" value="1"/>
</dbReference>
<dbReference type="NCBIfam" id="NF002874">
    <property type="entry name" value="PRK03244.1"/>
    <property type="match status" value="1"/>
</dbReference>
<evidence type="ECO:0000256" key="3">
    <source>
        <dbReference type="ARBA" id="ARBA00022576"/>
    </source>
</evidence>
<reference evidence="8" key="1">
    <citation type="submission" date="2020-05" db="EMBL/GenBank/DDBJ databases">
        <authorList>
            <person name="Chiriac C."/>
            <person name="Salcher M."/>
            <person name="Ghai R."/>
            <person name="Kavagutti S V."/>
        </authorList>
    </citation>
    <scope>NUCLEOTIDE SEQUENCE</scope>
</reference>
<dbReference type="PIRSF" id="PIRSF000521">
    <property type="entry name" value="Transaminase_4ab_Lys_Orn"/>
    <property type="match status" value="1"/>
</dbReference>
<dbReference type="FunFam" id="3.40.640.10:FF:000004">
    <property type="entry name" value="Acetylornithine aminotransferase"/>
    <property type="match status" value="1"/>
</dbReference>
<proteinExistence type="inferred from homology"/>
<protein>
    <submittedName>
        <fullName evidence="8">Unannotated protein</fullName>
    </submittedName>
</protein>
<dbReference type="SUPFAM" id="SSF53383">
    <property type="entry name" value="PLP-dependent transferases"/>
    <property type="match status" value="1"/>
</dbReference>
<accession>A0A6J6YIJ3</accession>
<dbReference type="NCBIfam" id="NF002325">
    <property type="entry name" value="PRK01278.1"/>
    <property type="match status" value="1"/>
</dbReference>
<name>A0A6J6YIJ3_9ZZZZ</name>
<dbReference type="HAMAP" id="MF_01107">
    <property type="entry name" value="ArgD_aminotrans_3"/>
    <property type="match status" value="1"/>
</dbReference>
<comment type="pathway">
    <text evidence="7">Amino-acid biosynthesis.</text>
</comment>
<dbReference type="InterPro" id="IPR015424">
    <property type="entry name" value="PyrdxlP-dep_Trfase"/>
</dbReference>
<dbReference type="Pfam" id="PF00202">
    <property type="entry name" value="Aminotran_3"/>
    <property type="match status" value="1"/>
</dbReference>
<evidence type="ECO:0000256" key="6">
    <source>
        <dbReference type="ARBA" id="ARBA00022898"/>
    </source>
</evidence>
<dbReference type="NCBIfam" id="TIGR00707">
    <property type="entry name" value="argD"/>
    <property type="match status" value="1"/>
</dbReference>
<comment type="cofactor">
    <cofactor evidence="1">
        <name>pyridoxal 5'-phosphate</name>
        <dbReference type="ChEBI" id="CHEBI:597326"/>
    </cofactor>
</comment>
<keyword evidence="6" id="KW-0663">Pyridoxal phosphate</keyword>
<keyword evidence="4" id="KW-0028">Amino-acid biosynthesis</keyword>
<dbReference type="GO" id="GO:0008483">
    <property type="term" value="F:transaminase activity"/>
    <property type="evidence" value="ECO:0007669"/>
    <property type="project" value="UniProtKB-KW"/>
</dbReference>
<dbReference type="GO" id="GO:0006526">
    <property type="term" value="P:L-arginine biosynthetic process"/>
    <property type="evidence" value="ECO:0007669"/>
    <property type="project" value="UniProtKB-ARBA"/>
</dbReference>
<evidence type="ECO:0000256" key="7">
    <source>
        <dbReference type="ARBA" id="ARBA00029440"/>
    </source>
</evidence>
<evidence type="ECO:0000256" key="5">
    <source>
        <dbReference type="ARBA" id="ARBA00022679"/>
    </source>
</evidence>
<comment type="subcellular location">
    <subcellularLocation>
        <location evidence="2">Mitochondrion</location>
    </subcellularLocation>
</comment>
<dbReference type="CDD" id="cd00610">
    <property type="entry name" value="OAT_like"/>
    <property type="match status" value="1"/>
</dbReference>
<dbReference type="EMBL" id="CAFAAH010000267">
    <property type="protein sequence ID" value="CAB4808889.1"/>
    <property type="molecule type" value="Genomic_DNA"/>
</dbReference>
<dbReference type="PANTHER" id="PTHR11986">
    <property type="entry name" value="AMINOTRANSFERASE CLASS III"/>
    <property type="match status" value="1"/>
</dbReference>
<gene>
    <name evidence="8" type="ORF">UFOPK2996_01495</name>
</gene>
<evidence type="ECO:0000256" key="4">
    <source>
        <dbReference type="ARBA" id="ARBA00022605"/>
    </source>
</evidence>
<dbReference type="GO" id="GO:0005739">
    <property type="term" value="C:mitochondrion"/>
    <property type="evidence" value="ECO:0007669"/>
    <property type="project" value="UniProtKB-SubCell"/>
</dbReference>
<dbReference type="Gene3D" id="3.90.1150.10">
    <property type="entry name" value="Aspartate Aminotransferase, domain 1"/>
    <property type="match status" value="1"/>
</dbReference>
<dbReference type="InterPro" id="IPR050103">
    <property type="entry name" value="Class-III_PLP-dep_AT"/>
</dbReference>
<organism evidence="8">
    <name type="scientific">freshwater metagenome</name>
    <dbReference type="NCBI Taxonomy" id="449393"/>
    <lineage>
        <taxon>unclassified sequences</taxon>
        <taxon>metagenomes</taxon>
        <taxon>ecological metagenomes</taxon>
    </lineage>
</organism>
<dbReference type="GO" id="GO:0030170">
    <property type="term" value="F:pyridoxal phosphate binding"/>
    <property type="evidence" value="ECO:0007669"/>
    <property type="project" value="InterPro"/>
</dbReference>
<dbReference type="Gene3D" id="3.40.640.10">
    <property type="entry name" value="Type I PLP-dependent aspartate aminotransferase-like (Major domain)"/>
    <property type="match status" value="1"/>
</dbReference>
<dbReference type="InterPro" id="IPR049704">
    <property type="entry name" value="Aminotrans_3_PPA_site"/>
</dbReference>
<dbReference type="GO" id="GO:0042802">
    <property type="term" value="F:identical protein binding"/>
    <property type="evidence" value="ECO:0007669"/>
    <property type="project" value="TreeGrafter"/>
</dbReference>
<sequence length="407" mass="43186">MNHLTQNELSQLDAEHVFSTYARQPVAFVRGEGTRLWDSEGRVYLDFLCGLAVTSLGHSHPVVAAAIADQARTLAHVSNLFYNDIQPRLAERLDLLLTSATGTSGKLFFTNSGAEANECAIKLARRYGQLNGGPERFHILSAFNSFHGRTLASLAATGQPEKQETFQPMPATFRHVEFGDISGLANAMDEQVCAVMIESIQAEGGVVPAPSGYLEAIRSLCDEREVLLICDEVQTGLGRTGKWFGFEHSTDARPDIVTMAKALGNGMPIGACWARNEVASAFRPGDHGTTFGGQPLAARAALAVLDVMEAEDVPKRAEEKGKRLAALLAALPGVTEVRGMGLLLACELDNGISAKEAAVACLSSGLVVNAVTATALRLAPPLLVSDTEIDEAVAILSSVLSEMGGKA</sequence>
<dbReference type="PROSITE" id="PS00600">
    <property type="entry name" value="AA_TRANSFER_CLASS_3"/>
    <property type="match status" value="1"/>
</dbReference>
<evidence type="ECO:0000313" key="8">
    <source>
        <dbReference type="EMBL" id="CAB4808889.1"/>
    </source>
</evidence>
<dbReference type="InterPro" id="IPR015422">
    <property type="entry name" value="PyrdxlP-dep_Trfase_small"/>
</dbReference>
<dbReference type="InterPro" id="IPR015421">
    <property type="entry name" value="PyrdxlP-dep_Trfase_major"/>
</dbReference>